<organism evidence="1 2">
    <name type="scientific">Desulfonispora thiosulfatigenes DSM 11270</name>
    <dbReference type="NCBI Taxonomy" id="656914"/>
    <lineage>
        <taxon>Bacteria</taxon>
        <taxon>Bacillati</taxon>
        <taxon>Bacillota</taxon>
        <taxon>Clostridia</taxon>
        <taxon>Eubacteriales</taxon>
        <taxon>Peptococcaceae</taxon>
        <taxon>Desulfonispora</taxon>
    </lineage>
</organism>
<dbReference type="InterPro" id="IPR021297">
    <property type="entry name" value="YlqD"/>
</dbReference>
<gene>
    <name evidence="1" type="ORF">SAMN00017405_0096</name>
</gene>
<evidence type="ECO:0000313" key="2">
    <source>
        <dbReference type="Proteomes" id="UP000192731"/>
    </source>
</evidence>
<evidence type="ECO:0000313" key="1">
    <source>
        <dbReference type="EMBL" id="SMB93806.1"/>
    </source>
</evidence>
<dbReference type="AlphaFoldDB" id="A0A1W1VKG1"/>
<dbReference type="EMBL" id="FWWT01000022">
    <property type="protein sequence ID" value="SMB93806.1"/>
    <property type="molecule type" value="Genomic_DNA"/>
</dbReference>
<reference evidence="1 2" key="1">
    <citation type="submission" date="2017-04" db="EMBL/GenBank/DDBJ databases">
        <authorList>
            <person name="Afonso C.L."/>
            <person name="Miller P.J."/>
            <person name="Scott M.A."/>
            <person name="Spackman E."/>
            <person name="Goraichik I."/>
            <person name="Dimitrov K.M."/>
            <person name="Suarez D.L."/>
            <person name="Swayne D.E."/>
        </authorList>
    </citation>
    <scope>NUCLEOTIDE SEQUENCE [LARGE SCALE GENOMIC DNA]</scope>
    <source>
        <strain evidence="1 2">DSM 11270</strain>
    </source>
</reference>
<dbReference type="Gene3D" id="6.10.140.1110">
    <property type="match status" value="1"/>
</dbReference>
<proteinExistence type="predicted"/>
<dbReference type="RefSeq" id="WP_084053922.1">
    <property type="nucleotide sequence ID" value="NZ_FWWT01000022.1"/>
</dbReference>
<dbReference type="Proteomes" id="UP000192731">
    <property type="component" value="Unassembled WGS sequence"/>
</dbReference>
<dbReference type="Pfam" id="PF11068">
    <property type="entry name" value="YlqD"/>
    <property type="match status" value="1"/>
</dbReference>
<dbReference type="STRING" id="656914.SAMN00017405_0096"/>
<name>A0A1W1VKG1_DESTI</name>
<sequence>MKELTVITKVVLKQIVTDNYKNKLILDLQNTIKNLDNEINLLSFKIKNVISDLSEQNHPRIDIVKEKLYNEQENKNVKRQEYIEKLKEISNLENKTEIVQGTINSPVTLQVGDNIDKLLTREIIIKDNVIIEIRQ</sequence>
<accession>A0A1W1VKG1</accession>
<protein>
    <submittedName>
        <fullName evidence="1">YlqD protein</fullName>
    </submittedName>
</protein>
<keyword evidence="2" id="KW-1185">Reference proteome</keyword>